<keyword evidence="1" id="KW-0472">Membrane</keyword>
<gene>
    <name evidence="2" type="ORF">A2928_02730</name>
</gene>
<comment type="caution">
    <text evidence="2">The sequence shown here is derived from an EMBL/GenBank/DDBJ whole genome shotgun (WGS) entry which is preliminary data.</text>
</comment>
<dbReference type="AlphaFoldDB" id="A0A1G2NBA8"/>
<name>A0A1G2NBA8_9BACT</name>
<accession>A0A1G2NBA8</accession>
<keyword evidence="1" id="KW-0812">Transmembrane</keyword>
<feature type="transmembrane region" description="Helical" evidence="1">
    <location>
        <begin position="50"/>
        <end position="67"/>
    </location>
</feature>
<evidence type="ECO:0000313" key="3">
    <source>
        <dbReference type="Proteomes" id="UP000176221"/>
    </source>
</evidence>
<keyword evidence="1" id="KW-1133">Transmembrane helix</keyword>
<dbReference type="Proteomes" id="UP000176221">
    <property type="component" value="Unassembled WGS sequence"/>
</dbReference>
<reference evidence="2 3" key="1">
    <citation type="journal article" date="2016" name="Nat. Commun.">
        <title>Thousands of microbial genomes shed light on interconnected biogeochemical processes in an aquifer system.</title>
        <authorList>
            <person name="Anantharaman K."/>
            <person name="Brown C.T."/>
            <person name="Hug L.A."/>
            <person name="Sharon I."/>
            <person name="Castelle C.J."/>
            <person name="Probst A.J."/>
            <person name="Thomas B.C."/>
            <person name="Singh A."/>
            <person name="Wilkins M.J."/>
            <person name="Karaoz U."/>
            <person name="Brodie E.L."/>
            <person name="Williams K.H."/>
            <person name="Hubbard S.S."/>
            <person name="Banfield J.F."/>
        </authorList>
    </citation>
    <scope>NUCLEOTIDE SEQUENCE [LARGE SCALE GENOMIC DNA]</scope>
</reference>
<dbReference type="EMBL" id="MHRX01000040">
    <property type="protein sequence ID" value="OHA32601.1"/>
    <property type="molecule type" value="Genomic_DNA"/>
</dbReference>
<sequence length="68" mass="7731">MFAFLRISAVLEIALPFAQAVVVDFFEGIVYFYSGSLGSFYLEQTVSDKVMLSARLFIMVSLNFIFFI</sequence>
<organism evidence="2 3">
    <name type="scientific">Candidatus Taylorbacteria bacterium RIFCSPLOWO2_01_FULL_45_15b</name>
    <dbReference type="NCBI Taxonomy" id="1802319"/>
    <lineage>
        <taxon>Bacteria</taxon>
        <taxon>Candidatus Tayloriibacteriota</taxon>
    </lineage>
</organism>
<proteinExistence type="predicted"/>
<evidence type="ECO:0000313" key="2">
    <source>
        <dbReference type="EMBL" id="OHA32601.1"/>
    </source>
</evidence>
<evidence type="ECO:0000256" key="1">
    <source>
        <dbReference type="SAM" id="Phobius"/>
    </source>
</evidence>
<protein>
    <submittedName>
        <fullName evidence="2">Uncharacterized protein</fullName>
    </submittedName>
</protein>